<dbReference type="Gene3D" id="2.30.110.10">
    <property type="entry name" value="Electron Transport, Fmn-binding Protein, Chain A"/>
    <property type="match status" value="1"/>
</dbReference>
<dbReference type="RefSeq" id="WP_343936613.1">
    <property type="nucleotide sequence ID" value="NZ_BAAABU010000014.1"/>
</dbReference>
<dbReference type="InterPro" id="IPR004378">
    <property type="entry name" value="F420H2_quin_Rdtase"/>
</dbReference>
<gene>
    <name evidence="3" type="ORF">GCM10010492_53070</name>
</gene>
<evidence type="ECO:0000313" key="3">
    <source>
        <dbReference type="EMBL" id="GAA0246864.1"/>
    </source>
</evidence>
<dbReference type="Pfam" id="PF04075">
    <property type="entry name" value="F420H2_quin_red"/>
    <property type="match status" value="1"/>
</dbReference>
<dbReference type="PANTHER" id="PTHR39428:SF1">
    <property type="entry name" value="F420H(2)-DEPENDENT QUINONE REDUCTASE RV1261C"/>
    <property type="match status" value="1"/>
</dbReference>
<evidence type="ECO:0000256" key="2">
    <source>
        <dbReference type="ARBA" id="ARBA00049106"/>
    </source>
</evidence>
<proteinExistence type="inferred from homology"/>
<comment type="caution">
    <text evidence="3">The sequence shown here is derived from an EMBL/GenBank/DDBJ whole genome shotgun (WGS) entry which is preliminary data.</text>
</comment>
<protein>
    <submittedName>
        <fullName evidence="3">Nitroreductase family deazaflavin-dependent oxidoreductase</fullName>
    </submittedName>
</protein>
<accession>A0ABN0UDE3</accession>
<reference evidence="4" key="1">
    <citation type="journal article" date="2019" name="Int. J. Syst. Evol. Microbiol.">
        <title>The Global Catalogue of Microorganisms (GCM) 10K type strain sequencing project: providing services to taxonomists for standard genome sequencing and annotation.</title>
        <authorList>
            <consortium name="The Broad Institute Genomics Platform"/>
            <consortium name="The Broad Institute Genome Sequencing Center for Infectious Disease"/>
            <person name="Wu L."/>
            <person name="Ma J."/>
        </authorList>
    </citation>
    <scope>NUCLEOTIDE SEQUENCE [LARGE SCALE GENOMIC DNA]</scope>
    <source>
        <strain evidence="4">JCM 3380</strain>
    </source>
</reference>
<dbReference type="EMBL" id="BAAABU010000014">
    <property type="protein sequence ID" value="GAA0246864.1"/>
    <property type="molecule type" value="Genomic_DNA"/>
</dbReference>
<keyword evidence="4" id="KW-1185">Reference proteome</keyword>
<dbReference type="InterPro" id="IPR012349">
    <property type="entry name" value="Split_barrel_FMN-bd"/>
</dbReference>
<sequence>MTEQTTTGGSTADERRAHDQRVIEDFRANGGVTEGRTLLLLHHVGVKSGIERVTPLRYLSAGDRWVVAAGNGGLPNNPGWYHNVLARPDVTVEIGTRTLKATARIARGEEREELADLFRAAKSRFAVFEKALAREIPIVVFERA</sequence>
<evidence type="ECO:0000313" key="4">
    <source>
        <dbReference type="Proteomes" id="UP001500416"/>
    </source>
</evidence>
<dbReference type="PANTHER" id="PTHR39428">
    <property type="entry name" value="F420H(2)-DEPENDENT QUINONE REDUCTASE RV1261C"/>
    <property type="match status" value="1"/>
</dbReference>
<name>A0ABN0UDE3_9PSEU</name>
<comment type="catalytic activity">
    <reaction evidence="2">
        <text>oxidized coenzyme F420-(gamma-L-Glu)(n) + a quinol + H(+) = reduced coenzyme F420-(gamma-L-Glu)(n) + a quinone</text>
        <dbReference type="Rhea" id="RHEA:39663"/>
        <dbReference type="Rhea" id="RHEA-COMP:12939"/>
        <dbReference type="Rhea" id="RHEA-COMP:14378"/>
        <dbReference type="ChEBI" id="CHEBI:15378"/>
        <dbReference type="ChEBI" id="CHEBI:24646"/>
        <dbReference type="ChEBI" id="CHEBI:132124"/>
        <dbReference type="ChEBI" id="CHEBI:133980"/>
        <dbReference type="ChEBI" id="CHEBI:139511"/>
    </reaction>
</comment>
<organism evidence="3 4">
    <name type="scientific">Saccharothrix mutabilis subsp. mutabilis</name>
    <dbReference type="NCBI Taxonomy" id="66855"/>
    <lineage>
        <taxon>Bacteria</taxon>
        <taxon>Bacillati</taxon>
        <taxon>Actinomycetota</taxon>
        <taxon>Actinomycetes</taxon>
        <taxon>Pseudonocardiales</taxon>
        <taxon>Pseudonocardiaceae</taxon>
        <taxon>Saccharothrix</taxon>
    </lineage>
</organism>
<dbReference type="NCBIfam" id="TIGR00026">
    <property type="entry name" value="hi_GC_TIGR00026"/>
    <property type="match status" value="1"/>
</dbReference>
<dbReference type="Proteomes" id="UP001500416">
    <property type="component" value="Unassembled WGS sequence"/>
</dbReference>
<comment type="similarity">
    <text evidence="1">Belongs to the F420H(2)-dependent quinone reductase family.</text>
</comment>
<evidence type="ECO:0000256" key="1">
    <source>
        <dbReference type="ARBA" id="ARBA00008710"/>
    </source>
</evidence>